<name>H1XRU1_CALAY</name>
<keyword evidence="3 7" id="KW-0862">Zinc</keyword>
<keyword evidence="4" id="KW-0805">Transcription regulation</keyword>
<dbReference type="SUPFAM" id="SSF46785">
    <property type="entry name" value="Winged helix' DNA-binding domain"/>
    <property type="match status" value="1"/>
</dbReference>
<dbReference type="eggNOG" id="COG0735">
    <property type="taxonomic scope" value="Bacteria"/>
</dbReference>
<dbReference type="InterPro" id="IPR036390">
    <property type="entry name" value="WH_DNA-bd_sf"/>
</dbReference>
<dbReference type="EMBL" id="CM001402">
    <property type="protein sequence ID" value="EHO41301.1"/>
    <property type="molecule type" value="Genomic_DNA"/>
</dbReference>
<keyword evidence="7" id="KW-0479">Metal-binding</keyword>
<comment type="similarity">
    <text evidence="1">Belongs to the Fur family.</text>
</comment>
<dbReference type="InterPro" id="IPR002481">
    <property type="entry name" value="FUR"/>
</dbReference>
<keyword evidence="10" id="KW-1185">Reference proteome</keyword>
<evidence type="ECO:0000256" key="4">
    <source>
        <dbReference type="ARBA" id="ARBA00023015"/>
    </source>
</evidence>
<keyword evidence="6" id="KW-0804">Transcription</keyword>
<dbReference type="Pfam" id="PF01475">
    <property type="entry name" value="FUR"/>
    <property type="match status" value="1"/>
</dbReference>
<feature type="binding site" evidence="7">
    <location>
        <position position="139"/>
    </location>
    <ligand>
        <name>Zn(2+)</name>
        <dbReference type="ChEBI" id="CHEBI:29105"/>
    </ligand>
</feature>
<evidence type="ECO:0000256" key="5">
    <source>
        <dbReference type="ARBA" id="ARBA00023125"/>
    </source>
</evidence>
<evidence type="ECO:0000256" key="7">
    <source>
        <dbReference type="PIRSR" id="PIRSR602481-1"/>
    </source>
</evidence>
<dbReference type="CDD" id="cd07153">
    <property type="entry name" value="Fur_like"/>
    <property type="match status" value="1"/>
</dbReference>
<feature type="binding site" evidence="7">
    <location>
        <position position="96"/>
    </location>
    <ligand>
        <name>Zn(2+)</name>
        <dbReference type="ChEBI" id="CHEBI:29105"/>
    </ligand>
</feature>
<dbReference type="FunCoup" id="H1XRU1">
    <property type="interactions" value="525"/>
</dbReference>
<reference evidence="9 10" key="1">
    <citation type="submission" date="2011-09" db="EMBL/GenBank/DDBJ databases">
        <title>The permanent draft genome of Caldithrix abyssi DSM 13497.</title>
        <authorList>
            <consortium name="US DOE Joint Genome Institute (JGI-PGF)"/>
            <person name="Lucas S."/>
            <person name="Han J."/>
            <person name="Lapidus A."/>
            <person name="Bruce D."/>
            <person name="Goodwin L."/>
            <person name="Pitluck S."/>
            <person name="Peters L."/>
            <person name="Kyrpides N."/>
            <person name="Mavromatis K."/>
            <person name="Ivanova N."/>
            <person name="Mikhailova N."/>
            <person name="Chertkov O."/>
            <person name="Detter J.C."/>
            <person name="Tapia R."/>
            <person name="Han C."/>
            <person name="Land M."/>
            <person name="Hauser L."/>
            <person name="Markowitz V."/>
            <person name="Cheng J.-F."/>
            <person name="Hugenholtz P."/>
            <person name="Woyke T."/>
            <person name="Wu D."/>
            <person name="Spring S."/>
            <person name="Brambilla E."/>
            <person name="Klenk H.-P."/>
            <person name="Eisen J.A."/>
        </authorList>
    </citation>
    <scope>NUCLEOTIDE SEQUENCE [LARGE SCALE GENOMIC DNA]</scope>
    <source>
        <strain evidence="9 10">DSM 13497</strain>
    </source>
</reference>
<sequence>MNKSKIDEFIKKCRESNLSVTPQRLAIFKQIMDDHTHPSPEKVYKRVKEEFPTISFATVYKTLETFEKIGVLAVVTPIHNTVRYDSVTEPHHHLVCIKCKKVMDVFDENLNQLDIPADILQSNKLVAYSVHFNVICSDCLQKGE</sequence>
<dbReference type="GO" id="GO:1900376">
    <property type="term" value="P:regulation of secondary metabolite biosynthetic process"/>
    <property type="evidence" value="ECO:0007669"/>
    <property type="project" value="TreeGrafter"/>
</dbReference>
<dbReference type="GO" id="GO:0008270">
    <property type="term" value="F:zinc ion binding"/>
    <property type="evidence" value="ECO:0007669"/>
    <property type="project" value="TreeGrafter"/>
</dbReference>
<organism evidence="9 10">
    <name type="scientific">Caldithrix abyssi DSM 13497</name>
    <dbReference type="NCBI Taxonomy" id="880073"/>
    <lineage>
        <taxon>Bacteria</taxon>
        <taxon>Pseudomonadati</taxon>
        <taxon>Calditrichota</taxon>
        <taxon>Calditrichia</taxon>
        <taxon>Calditrichales</taxon>
        <taxon>Calditrichaceae</taxon>
        <taxon>Caldithrix</taxon>
    </lineage>
</organism>
<dbReference type="PANTHER" id="PTHR33202:SF7">
    <property type="entry name" value="FERRIC UPTAKE REGULATION PROTEIN"/>
    <property type="match status" value="1"/>
</dbReference>
<accession>H1XRU1</accession>
<keyword evidence="5" id="KW-0238">DNA-binding</keyword>
<dbReference type="PaxDb" id="880073-Calab_1683"/>
<dbReference type="Proteomes" id="UP000004671">
    <property type="component" value="Chromosome"/>
</dbReference>
<evidence type="ECO:0000256" key="3">
    <source>
        <dbReference type="ARBA" id="ARBA00022833"/>
    </source>
</evidence>
<dbReference type="Proteomes" id="UP000183868">
    <property type="component" value="Chromosome"/>
</dbReference>
<feature type="binding site" evidence="7">
    <location>
        <position position="99"/>
    </location>
    <ligand>
        <name>Zn(2+)</name>
        <dbReference type="ChEBI" id="CHEBI:29105"/>
    </ligand>
</feature>
<gene>
    <name evidence="8" type="primary">fur</name>
    <name evidence="8" type="ORF">Cabys_411</name>
    <name evidence="9" type="ORF">Calab_1683</name>
</gene>
<dbReference type="InterPro" id="IPR036388">
    <property type="entry name" value="WH-like_DNA-bd_sf"/>
</dbReference>
<dbReference type="InParanoid" id="H1XRU1"/>
<evidence type="ECO:0000256" key="6">
    <source>
        <dbReference type="ARBA" id="ARBA00023163"/>
    </source>
</evidence>
<dbReference type="AlphaFoldDB" id="H1XRU1"/>
<keyword evidence="2" id="KW-0678">Repressor</keyword>
<dbReference type="EMBL" id="CP018099">
    <property type="protein sequence ID" value="APF17162.1"/>
    <property type="molecule type" value="Genomic_DNA"/>
</dbReference>
<dbReference type="GO" id="GO:0000976">
    <property type="term" value="F:transcription cis-regulatory region binding"/>
    <property type="evidence" value="ECO:0007669"/>
    <property type="project" value="TreeGrafter"/>
</dbReference>
<proteinExistence type="inferred from homology"/>
<reference evidence="8 11" key="2">
    <citation type="submission" date="2016-11" db="EMBL/GenBank/DDBJ databases">
        <title>Genomic analysis of Caldithrix abyssi and proposal of a novel bacterial phylum Caldithrichaeota.</title>
        <authorList>
            <person name="Kublanov I."/>
            <person name="Sigalova O."/>
            <person name="Gavrilov S."/>
            <person name="Lebedinsky A."/>
            <person name="Ivanova N."/>
            <person name="Daum C."/>
            <person name="Reddy T."/>
            <person name="Klenk H.P."/>
            <person name="Goker M."/>
            <person name="Reva O."/>
            <person name="Miroshnichenko M."/>
            <person name="Kyprides N."/>
            <person name="Woyke T."/>
            <person name="Gelfand M."/>
        </authorList>
    </citation>
    <scope>NUCLEOTIDE SEQUENCE [LARGE SCALE GENOMIC DNA]</scope>
    <source>
        <strain evidence="8 11">LF13</strain>
    </source>
</reference>
<dbReference type="HOGENOM" id="CLU_096072_4_2_0"/>
<dbReference type="STRING" id="880073.Cabys_411"/>
<evidence type="ECO:0000313" key="9">
    <source>
        <dbReference type="EMBL" id="EHO41301.1"/>
    </source>
</evidence>
<dbReference type="PANTHER" id="PTHR33202">
    <property type="entry name" value="ZINC UPTAKE REGULATION PROTEIN"/>
    <property type="match status" value="1"/>
</dbReference>
<evidence type="ECO:0000256" key="2">
    <source>
        <dbReference type="ARBA" id="ARBA00022491"/>
    </source>
</evidence>
<dbReference type="GO" id="GO:0045892">
    <property type="term" value="P:negative regulation of DNA-templated transcription"/>
    <property type="evidence" value="ECO:0007669"/>
    <property type="project" value="TreeGrafter"/>
</dbReference>
<dbReference type="InterPro" id="IPR043135">
    <property type="entry name" value="Fur_C"/>
</dbReference>
<protein>
    <submittedName>
        <fullName evidence="9">Ferric uptake regulator, Fur family</fullName>
    </submittedName>
    <submittedName>
        <fullName evidence="8">Fur family transcriptional regulator, peroxide stress response regulator</fullName>
    </submittedName>
</protein>
<feature type="binding site" evidence="7">
    <location>
        <position position="136"/>
    </location>
    <ligand>
        <name>Zn(2+)</name>
        <dbReference type="ChEBI" id="CHEBI:29105"/>
    </ligand>
</feature>
<evidence type="ECO:0000313" key="11">
    <source>
        <dbReference type="Proteomes" id="UP000183868"/>
    </source>
</evidence>
<evidence type="ECO:0000256" key="1">
    <source>
        <dbReference type="ARBA" id="ARBA00007957"/>
    </source>
</evidence>
<comment type="cofactor">
    <cofactor evidence="7">
        <name>Zn(2+)</name>
        <dbReference type="ChEBI" id="CHEBI:29105"/>
    </cofactor>
    <text evidence="7">Binds 1 zinc ion per subunit.</text>
</comment>
<dbReference type="KEGG" id="caby:Cabys_411"/>
<evidence type="ECO:0000313" key="10">
    <source>
        <dbReference type="Proteomes" id="UP000004671"/>
    </source>
</evidence>
<dbReference type="GO" id="GO:0003700">
    <property type="term" value="F:DNA-binding transcription factor activity"/>
    <property type="evidence" value="ECO:0007669"/>
    <property type="project" value="InterPro"/>
</dbReference>
<dbReference type="Gene3D" id="1.10.10.10">
    <property type="entry name" value="Winged helix-like DNA-binding domain superfamily/Winged helix DNA-binding domain"/>
    <property type="match status" value="1"/>
</dbReference>
<dbReference type="Gene3D" id="3.30.1490.190">
    <property type="match status" value="1"/>
</dbReference>
<dbReference type="OrthoDB" id="8659436at2"/>
<evidence type="ECO:0000313" key="8">
    <source>
        <dbReference type="EMBL" id="APF17162.1"/>
    </source>
</evidence>
<dbReference type="RefSeq" id="WP_006928398.1">
    <property type="nucleotide sequence ID" value="NZ_CM001402.1"/>
</dbReference>